<evidence type="ECO:0000256" key="1">
    <source>
        <dbReference type="SAM" id="Phobius"/>
    </source>
</evidence>
<organism evidence="2 3">
    <name type="scientific">Bacteroides fragilis 3_1_12</name>
    <dbReference type="NCBI Taxonomy" id="457424"/>
    <lineage>
        <taxon>Bacteria</taxon>
        <taxon>Pseudomonadati</taxon>
        <taxon>Bacteroidota</taxon>
        <taxon>Bacteroidia</taxon>
        <taxon>Bacteroidales</taxon>
        <taxon>Bacteroidaceae</taxon>
        <taxon>Bacteroides</taxon>
    </lineage>
</organism>
<keyword evidence="1" id="KW-0472">Membrane</keyword>
<name>A0ABN0BRC7_BACFG</name>
<dbReference type="Proteomes" id="UP000005101">
    <property type="component" value="Unassembled WGS sequence"/>
</dbReference>
<accession>A0ABN0BRC7</accession>
<feature type="transmembrane region" description="Helical" evidence="1">
    <location>
        <begin position="21"/>
        <end position="43"/>
    </location>
</feature>
<evidence type="ECO:0000313" key="2">
    <source>
        <dbReference type="EMBL" id="EFR55432.1"/>
    </source>
</evidence>
<dbReference type="EMBL" id="EQ973217">
    <property type="protein sequence ID" value="EFR55432.1"/>
    <property type="molecule type" value="Genomic_DNA"/>
</dbReference>
<proteinExistence type="predicted"/>
<protein>
    <submittedName>
        <fullName evidence="2">Uncharacterized protein</fullName>
    </submittedName>
</protein>
<keyword evidence="1" id="KW-0812">Transmembrane</keyword>
<reference evidence="2 3" key="1">
    <citation type="submission" date="2008-12" db="EMBL/GenBank/DDBJ databases">
        <title>Annotation of Bacteroides fragilis strain 3_1_12.</title>
        <authorList>
            <consortium name="The Broad Institute Genome Sequencing Platform"/>
            <person name="Ward D."/>
            <person name="Young S.K."/>
            <person name="Kodira C.D."/>
            <person name="Zeng Q."/>
            <person name="Koehrsen M."/>
            <person name="Alvarado L."/>
            <person name="Berlin A."/>
            <person name="Borenstein D."/>
            <person name="Chen Z."/>
            <person name="Engels R."/>
            <person name="Freedman E."/>
            <person name="Gellesch M."/>
            <person name="Goldberg J."/>
            <person name="Griggs A."/>
            <person name="Gujja S."/>
            <person name="Heiman D."/>
            <person name="Hepburn T."/>
            <person name="Howarth C."/>
            <person name="Jen D."/>
            <person name="Larson L."/>
            <person name="Lewis B."/>
            <person name="Mehta T."/>
            <person name="Park D."/>
            <person name="Pearson M."/>
            <person name="Roberts A."/>
            <person name="Saif S."/>
            <person name="Shea T."/>
            <person name="Shenoy N."/>
            <person name="Sisk P."/>
            <person name="Stolte C."/>
            <person name="Sykes S."/>
            <person name="Walk T."/>
            <person name="White J."/>
            <person name="Yandava C."/>
            <person name="Allen-Vercoe E."/>
            <person name="Strauss J."/>
            <person name="Ambrose C."/>
            <person name="Lander E."/>
            <person name="Nusbaum C."/>
            <person name="Galagan J."/>
            <person name="Birren B."/>
        </authorList>
    </citation>
    <scope>NUCLEOTIDE SEQUENCE [LARGE SCALE GENOMIC DNA]</scope>
    <source>
        <strain evidence="2 3">3_1_12</strain>
    </source>
</reference>
<evidence type="ECO:0000313" key="3">
    <source>
        <dbReference type="Proteomes" id="UP000005101"/>
    </source>
</evidence>
<keyword evidence="3" id="KW-1185">Reference proteome</keyword>
<sequence>MIYQKQHNPLLFNHAAKLRSMTRLIISTSALLFIISICVGYFISFTNLCGRFPKYILLEPPNT</sequence>
<gene>
    <name evidence="2" type="ORF">BFAG_04130</name>
</gene>
<keyword evidence="1" id="KW-1133">Transmembrane helix</keyword>